<dbReference type="InterPro" id="IPR050426">
    <property type="entry name" value="Glycosyltransferase_28"/>
</dbReference>
<dbReference type="Pfam" id="PF03033">
    <property type="entry name" value="Glyco_transf_28"/>
    <property type="match status" value="1"/>
</dbReference>
<dbReference type="InterPro" id="IPR002213">
    <property type="entry name" value="UDP_glucos_trans"/>
</dbReference>
<dbReference type="Pfam" id="PF06722">
    <property type="entry name" value="EryCIII-like_C"/>
    <property type="match status" value="1"/>
</dbReference>
<proteinExistence type="predicted"/>
<dbReference type="GO" id="GO:0005975">
    <property type="term" value="P:carbohydrate metabolic process"/>
    <property type="evidence" value="ECO:0007669"/>
    <property type="project" value="InterPro"/>
</dbReference>
<dbReference type="GO" id="GO:0008194">
    <property type="term" value="F:UDP-glycosyltransferase activity"/>
    <property type="evidence" value="ECO:0007669"/>
    <property type="project" value="InterPro"/>
</dbReference>
<organism evidence="3 4">
    <name type="scientific">Methylorubrum extorquens (strain CM4 / NCIMB 13688)</name>
    <name type="common">Methylobacterium extorquens</name>
    <dbReference type="NCBI Taxonomy" id="440085"/>
    <lineage>
        <taxon>Bacteria</taxon>
        <taxon>Pseudomonadati</taxon>
        <taxon>Pseudomonadota</taxon>
        <taxon>Alphaproteobacteria</taxon>
        <taxon>Hyphomicrobiales</taxon>
        <taxon>Methylobacteriaceae</taxon>
        <taxon>Methylorubrum</taxon>
    </lineage>
</organism>
<dbReference type="HOGENOM" id="CLU_000537_8_0_5"/>
<keyword evidence="3" id="KW-0808">Transferase</keyword>
<keyword evidence="3" id="KW-0614">Plasmid</keyword>
<dbReference type="SUPFAM" id="SSF53756">
    <property type="entry name" value="UDP-Glycosyltransferase/glycogen phosphorylase"/>
    <property type="match status" value="1"/>
</dbReference>
<reference evidence="3 4" key="1">
    <citation type="submission" date="2008-12" db="EMBL/GenBank/DDBJ databases">
        <title>Complete sequence of plasmid1 of Methylobacterium chloromethanicum CM4.</title>
        <authorList>
            <consortium name="US DOE Joint Genome Institute"/>
            <person name="Lucas S."/>
            <person name="Copeland A."/>
            <person name="Lapidus A."/>
            <person name="Glavina del Rio T."/>
            <person name="Dalin E."/>
            <person name="Tice H."/>
            <person name="Bruce D."/>
            <person name="Goodwin L."/>
            <person name="Pitluck S."/>
            <person name="Chertkov O."/>
            <person name="Brettin T."/>
            <person name="Detter J.C."/>
            <person name="Han C."/>
            <person name="Larimer F."/>
            <person name="Land M."/>
            <person name="Hauser L."/>
            <person name="Kyrpides N."/>
            <person name="Mikhailova N."/>
            <person name="Marx C."/>
            <person name="Richardson P."/>
        </authorList>
    </citation>
    <scope>NUCLEOTIDE SEQUENCE [LARGE SCALE GENOMIC DNA]</scope>
    <source>
        <strain evidence="4">CM4 / NCIMB 13688</strain>
        <plasmid evidence="3 4">pCMU01</plasmid>
    </source>
</reference>
<dbReference type="RefSeq" id="WP_012606176.1">
    <property type="nucleotide sequence ID" value="NC_011758.1"/>
</dbReference>
<dbReference type="GO" id="GO:0033072">
    <property type="term" value="P:vancomycin biosynthetic process"/>
    <property type="evidence" value="ECO:0007669"/>
    <property type="project" value="UniProtKB-ARBA"/>
</dbReference>
<feature type="domain" description="Glycosyltransferase family 28 N-terminal" evidence="1">
    <location>
        <begin position="3"/>
        <end position="130"/>
    </location>
</feature>
<dbReference type="KEGG" id="mch:Mchl_5544"/>
<dbReference type="AlphaFoldDB" id="B7L372"/>
<feature type="domain" description="Erythromycin biosynthesis protein CIII-like C-terminal" evidence="2">
    <location>
        <begin position="290"/>
        <end position="390"/>
    </location>
</feature>
<dbReference type="PANTHER" id="PTHR48050">
    <property type="entry name" value="STEROL 3-BETA-GLUCOSYLTRANSFERASE"/>
    <property type="match status" value="1"/>
</dbReference>
<evidence type="ECO:0000259" key="2">
    <source>
        <dbReference type="Pfam" id="PF06722"/>
    </source>
</evidence>
<dbReference type="EMBL" id="CP001299">
    <property type="protein sequence ID" value="ACK86280.1"/>
    <property type="molecule type" value="Genomic_DNA"/>
</dbReference>
<evidence type="ECO:0000259" key="1">
    <source>
        <dbReference type="Pfam" id="PF03033"/>
    </source>
</evidence>
<name>B7L372_METC4</name>
<dbReference type="CDD" id="cd03784">
    <property type="entry name" value="GT1_Gtf-like"/>
    <property type="match status" value="1"/>
</dbReference>
<gene>
    <name evidence="3" type="ordered locus">Mchl_5544</name>
</gene>
<dbReference type="Gene3D" id="3.40.50.2000">
    <property type="entry name" value="Glycogen Phosphorylase B"/>
    <property type="match status" value="2"/>
</dbReference>
<evidence type="ECO:0000313" key="4">
    <source>
        <dbReference type="Proteomes" id="UP000002385"/>
    </source>
</evidence>
<dbReference type="PANTHER" id="PTHR48050:SF13">
    <property type="entry name" value="STEROL 3-BETA-GLUCOSYLTRANSFERASE UGT80A2"/>
    <property type="match status" value="1"/>
</dbReference>
<dbReference type="CAZy" id="GT1">
    <property type="family name" value="Glycosyltransferase Family 1"/>
</dbReference>
<geneLocation type="plasmid" evidence="3 4">
    <name>pCMU01</name>
</geneLocation>
<sequence>MRFLLAVLGTHGDVLPFLALGSALLRRGHEVALSAPAPFEKHADRAGLSFHAIGTQADFDRVVREPELWHPRRGIETAFRYGLDFAPDVFRWIEANSAKPCIVIASPSSFGARIAQDRFGLPLVTLHVMPLLIESRYDPPRLPGLPLPDFLPARFRHWVGRGADKYVIDPAALPRLNAFRASLDLPPVRRLRHWWNSPTQVLLMFPEWFAPPQPDWPKQAVQVGFPMSDRFGDVGELSPELAAFLNAGEPPLAFTYGSGMRQGQAFFETAVAACARLGHRGVLLAPQTGQVPAGLPTSILHLPYAPFSKLLPHCSALVHHGGIGTVAQALAAGIPQLVVPVAFDHFDEARRLKHLGPGRALSRRRFTPARAAREIRRMLRDPKVQEACNQAKCRLIDEDGVQAACDAVERLLAIRP</sequence>
<dbReference type="Proteomes" id="UP000002385">
    <property type="component" value="Plasmid pCMU01"/>
</dbReference>
<dbReference type="InterPro" id="IPR004276">
    <property type="entry name" value="GlycoTrans_28_N"/>
</dbReference>
<protein>
    <submittedName>
        <fullName evidence="3">Glycosyl transferase family 28</fullName>
    </submittedName>
</protein>
<accession>B7L372</accession>
<dbReference type="InterPro" id="IPR010610">
    <property type="entry name" value="EryCIII-like_C"/>
</dbReference>
<reference evidence="3 4" key="2">
    <citation type="journal article" date="2012" name="J. Bacteriol.">
        <title>Complete genome sequences of six strains of the genus Methylobacterium.</title>
        <authorList>
            <person name="Marx C.J."/>
            <person name="Bringel F."/>
            <person name="Chistoserdova L."/>
            <person name="Moulin L."/>
            <person name="Farhan Ul Haque M."/>
            <person name="Fleischman D.E."/>
            <person name="Gruffaz C."/>
            <person name="Jourand P."/>
            <person name="Knief C."/>
            <person name="Lee M.C."/>
            <person name="Muller E.E."/>
            <person name="Nadalig T."/>
            <person name="Peyraud R."/>
            <person name="Roselli S."/>
            <person name="Russ L."/>
            <person name="Goodwin L.A."/>
            <person name="Ivanova N."/>
            <person name="Kyrpides N."/>
            <person name="Lajus A."/>
            <person name="Land M.L."/>
            <person name="Medigue C."/>
            <person name="Mikhailova N."/>
            <person name="Nolan M."/>
            <person name="Woyke T."/>
            <person name="Stolyar S."/>
            <person name="Vorholt J.A."/>
            <person name="Vuilleumier S."/>
        </authorList>
    </citation>
    <scope>NUCLEOTIDE SEQUENCE [LARGE SCALE GENOMIC DNA]</scope>
    <source>
        <strain evidence="4">CM4 / NCIMB 13688</strain>
        <plasmid evidence="3 4">pCMU01</plasmid>
    </source>
</reference>
<evidence type="ECO:0000313" key="3">
    <source>
        <dbReference type="EMBL" id="ACK86280.1"/>
    </source>
</evidence>
<dbReference type="GO" id="GO:0016758">
    <property type="term" value="F:hexosyltransferase activity"/>
    <property type="evidence" value="ECO:0007669"/>
    <property type="project" value="InterPro"/>
</dbReference>